<accession>A0A9W9XSP6</accession>
<comment type="caution">
    <text evidence="2">The sequence shown here is derived from an EMBL/GenBank/DDBJ whole genome shotgun (WGS) entry which is preliminary data.</text>
</comment>
<organism evidence="2 3">
    <name type="scientific">Penicillium fimorum</name>
    <dbReference type="NCBI Taxonomy" id="1882269"/>
    <lineage>
        <taxon>Eukaryota</taxon>
        <taxon>Fungi</taxon>
        <taxon>Dikarya</taxon>
        <taxon>Ascomycota</taxon>
        <taxon>Pezizomycotina</taxon>
        <taxon>Eurotiomycetes</taxon>
        <taxon>Eurotiomycetidae</taxon>
        <taxon>Eurotiales</taxon>
        <taxon>Aspergillaceae</taxon>
        <taxon>Penicillium</taxon>
    </lineage>
</organism>
<reference evidence="2" key="1">
    <citation type="submission" date="2022-12" db="EMBL/GenBank/DDBJ databases">
        <authorList>
            <person name="Petersen C."/>
        </authorList>
    </citation>
    <scope>NUCLEOTIDE SEQUENCE</scope>
    <source>
        <strain evidence="2">IBT 29495</strain>
    </source>
</reference>
<keyword evidence="3" id="KW-1185">Reference proteome</keyword>
<feature type="transmembrane region" description="Helical" evidence="1">
    <location>
        <begin position="187"/>
        <end position="209"/>
    </location>
</feature>
<evidence type="ECO:0000256" key="1">
    <source>
        <dbReference type="SAM" id="Phobius"/>
    </source>
</evidence>
<dbReference type="EMBL" id="JAPWDS010000003">
    <property type="protein sequence ID" value="KAJ5502673.1"/>
    <property type="molecule type" value="Genomic_DNA"/>
</dbReference>
<sequence length="282" mass="31248">MKTLIVGMNSTSNNLEPRNSWDYQTESYNTEPSRLQLGVLLSPGSMSSTNRRGILTLDPRSQWEIFHIPAGTPGLGTYGYDPTTFFLSILVSFPNFLISPLNYTLDSGVILSRVYPIISFGTAHKTHVELFQDTLITTASPALALQALLTRICQMAYYEQLVMLKKPVTAVTAFSLTVTIPVKWRGFMVGMMLIVVHSVIMVVVVVLFVRSTGISFIGSYWQAVAQIISKETQPILKEADHMNDGAIRKWVKSGKVVESLGNCWALRESGGRVNLEPVEKGE</sequence>
<dbReference type="Proteomes" id="UP001149954">
    <property type="component" value="Unassembled WGS sequence"/>
</dbReference>
<evidence type="ECO:0000313" key="3">
    <source>
        <dbReference type="Proteomes" id="UP001149954"/>
    </source>
</evidence>
<gene>
    <name evidence="2" type="ORF">N7463_005547</name>
</gene>
<keyword evidence="1" id="KW-0472">Membrane</keyword>
<keyword evidence="1" id="KW-1133">Transmembrane helix</keyword>
<evidence type="ECO:0000313" key="2">
    <source>
        <dbReference type="EMBL" id="KAJ5502673.1"/>
    </source>
</evidence>
<protein>
    <submittedName>
        <fullName evidence="2">Uncharacterized protein</fullName>
    </submittedName>
</protein>
<name>A0A9W9XSP6_9EURO</name>
<proteinExistence type="predicted"/>
<dbReference type="OrthoDB" id="5428040at2759"/>
<reference evidence="2" key="2">
    <citation type="journal article" date="2023" name="IMA Fungus">
        <title>Comparative genomic study of the Penicillium genus elucidates a diverse pangenome and 15 lateral gene transfer events.</title>
        <authorList>
            <person name="Petersen C."/>
            <person name="Sorensen T."/>
            <person name="Nielsen M.R."/>
            <person name="Sondergaard T.E."/>
            <person name="Sorensen J.L."/>
            <person name="Fitzpatrick D.A."/>
            <person name="Frisvad J.C."/>
            <person name="Nielsen K.L."/>
        </authorList>
    </citation>
    <scope>NUCLEOTIDE SEQUENCE</scope>
    <source>
        <strain evidence="2">IBT 29495</strain>
    </source>
</reference>
<dbReference type="AlphaFoldDB" id="A0A9W9XSP6"/>
<keyword evidence="1" id="KW-0812">Transmembrane</keyword>